<dbReference type="Proteomes" id="UP001516400">
    <property type="component" value="Unassembled WGS sequence"/>
</dbReference>
<keyword evidence="3 9" id="KW-0812">Transmembrane</keyword>
<evidence type="ECO:0000256" key="8">
    <source>
        <dbReference type="ARBA" id="ARBA00049560"/>
    </source>
</evidence>
<keyword evidence="5 9" id="KW-0472">Membrane</keyword>
<comment type="caution">
    <text evidence="10">The sequence shown here is derived from an EMBL/GenBank/DDBJ whole genome shotgun (WGS) entry which is preliminary data.</text>
</comment>
<evidence type="ECO:0000256" key="4">
    <source>
        <dbReference type="ARBA" id="ARBA00022989"/>
    </source>
</evidence>
<dbReference type="EMBL" id="JABFTP020000001">
    <property type="protein sequence ID" value="KAL3267300.1"/>
    <property type="molecule type" value="Genomic_DNA"/>
</dbReference>
<dbReference type="GO" id="GO:0016020">
    <property type="term" value="C:membrane"/>
    <property type="evidence" value="ECO:0007669"/>
    <property type="project" value="UniProtKB-SubCell"/>
</dbReference>
<comment type="catalytic activity">
    <reaction evidence="7">
        <text>a 1-O-(1Z-alkenyl)-sn-glycero-3-phosphoethanolamine + H2O = a 2,3-saturated aldehyde + sn-glycero-3-phosphoethanolamine</text>
        <dbReference type="Rhea" id="RHEA:16905"/>
        <dbReference type="ChEBI" id="CHEBI:15377"/>
        <dbReference type="ChEBI" id="CHEBI:73359"/>
        <dbReference type="ChEBI" id="CHEBI:77288"/>
        <dbReference type="ChEBI" id="CHEBI:143890"/>
        <dbReference type="EC" id="3.3.2.2"/>
    </reaction>
</comment>
<feature type="transmembrane region" description="Helical" evidence="9">
    <location>
        <begin position="173"/>
        <end position="194"/>
    </location>
</feature>
<comment type="similarity">
    <text evidence="2">Belongs to the TMEM86 family.</text>
</comment>
<feature type="transmembrane region" description="Helical" evidence="9">
    <location>
        <begin position="71"/>
        <end position="87"/>
    </location>
</feature>
<dbReference type="Pfam" id="PF07947">
    <property type="entry name" value="YhhN"/>
    <property type="match status" value="1"/>
</dbReference>
<keyword evidence="4 9" id="KW-1133">Transmembrane helix</keyword>
<protein>
    <recommendedName>
        <fullName evidence="6">lysoplasmalogenase</fullName>
        <ecNumber evidence="6">3.3.2.2</ecNumber>
    </recommendedName>
</protein>
<evidence type="ECO:0000313" key="11">
    <source>
        <dbReference type="Proteomes" id="UP001516400"/>
    </source>
</evidence>
<name>A0ABD2MLQ4_9CUCU</name>
<evidence type="ECO:0000256" key="5">
    <source>
        <dbReference type="ARBA" id="ARBA00023136"/>
    </source>
</evidence>
<feature type="transmembrane region" description="Helical" evidence="9">
    <location>
        <begin position="141"/>
        <end position="161"/>
    </location>
</feature>
<evidence type="ECO:0000256" key="7">
    <source>
        <dbReference type="ARBA" id="ARBA00049458"/>
    </source>
</evidence>
<evidence type="ECO:0000256" key="6">
    <source>
        <dbReference type="ARBA" id="ARBA00035673"/>
    </source>
</evidence>
<evidence type="ECO:0000256" key="9">
    <source>
        <dbReference type="SAM" id="Phobius"/>
    </source>
</evidence>
<evidence type="ECO:0000256" key="1">
    <source>
        <dbReference type="ARBA" id="ARBA00004141"/>
    </source>
</evidence>
<evidence type="ECO:0000256" key="3">
    <source>
        <dbReference type="ARBA" id="ARBA00022692"/>
    </source>
</evidence>
<dbReference type="EC" id="3.3.2.2" evidence="6"/>
<evidence type="ECO:0000256" key="2">
    <source>
        <dbReference type="ARBA" id="ARBA00007375"/>
    </source>
</evidence>
<dbReference type="GO" id="GO:0047408">
    <property type="term" value="F:alkenylglycerophosphocholine hydrolase activity"/>
    <property type="evidence" value="ECO:0007669"/>
    <property type="project" value="UniProtKB-EC"/>
</dbReference>
<proteinExistence type="inferred from homology"/>
<feature type="transmembrane region" description="Helical" evidence="9">
    <location>
        <begin position="37"/>
        <end position="59"/>
    </location>
</feature>
<organism evidence="10 11">
    <name type="scientific">Cryptolaemus montrouzieri</name>
    <dbReference type="NCBI Taxonomy" id="559131"/>
    <lineage>
        <taxon>Eukaryota</taxon>
        <taxon>Metazoa</taxon>
        <taxon>Ecdysozoa</taxon>
        <taxon>Arthropoda</taxon>
        <taxon>Hexapoda</taxon>
        <taxon>Insecta</taxon>
        <taxon>Pterygota</taxon>
        <taxon>Neoptera</taxon>
        <taxon>Endopterygota</taxon>
        <taxon>Coleoptera</taxon>
        <taxon>Polyphaga</taxon>
        <taxon>Cucujiformia</taxon>
        <taxon>Coccinelloidea</taxon>
        <taxon>Coccinellidae</taxon>
        <taxon>Scymninae</taxon>
        <taxon>Scymnini</taxon>
        <taxon>Cryptolaemus</taxon>
    </lineage>
</organism>
<dbReference type="PANTHER" id="PTHR31885">
    <property type="entry name" value="GH04784P"/>
    <property type="match status" value="1"/>
</dbReference>
<dbReference type="InterPro" id="IPR012506">
    <property type="entry name" value="TMEM86B-like"/>
</dbReference>
<dbReference type="AlphaFoldDB" id="A0ABD2MLQ4"/>
<reference evidence="10 11" key="1">
    <citation type="journal article" date="2021" name="BMC Biol.">
        <title>Horizontally acquired antibacterial genes associated with adaptive radiation of ladybird beetles.</title>
        <authorList>
            <person name="Li H.S."/>
            <person name="Tang X.F."/>
            <person name="Huang Y.H."/>
            <person name="Xu Z.Y."/>
            <person name="Chen M.L."/>
            <person name="Du X.Y."/>
            <person name="Qiu B.Y."/>
            <person name="Chen P.T."/>
            <person name="Zhang W."/>
            <person name="Slipinski A."/>
            <person name="Escalona H.E."/>
            <person name="Waterhouse R.M."/>
            <person name="Zwick A."/>
            <person name="Pang H."/>
        </authorList>
    </citation>
    <scope>NUCLEOTIDE SEQUENCE [LARGE SCALE GENOMIC DNA]</scope>
    <source>
        <strain evidence="10">SYSU2018</strain>
    </source>
</reference>
<comment type="subcellular location">
    <subcellularLocation>
        <location evidence="1">Membrane</location>
        <topology evidence="1">Multi-pass membrane protein</topology>
    </subcellularLocation>
</comment>
<comment type="catalytic activity">
    <reaction evidence="8">
        <text>a 1-O-(1Z-alkenyl)-sn-glycero-3-phosphocholine + H2O = a 2,3-saturated aldehyde + sn-glycerol 3-phosphocholine</text>
        <dbReference type="Rhea" id="RHEA:22544"/>
        <dbReference type="ChEBI" id="CHEBI:15377"/>
        <dbReference type="ChEBI" id="CHEBI:16870"/>
        <dbReference type="ChEBI" id="CHEBI:73359"/>
        <dbReference type="ChEBI" id="CHEBI:77287"/>
        <dbReference type="EC" id="3.3.2.2"/>
    </reaction>
</comment>
<keyword evidence="11" id="KW-1185">Reference proteome</keyword>
<evidence type="ECO:0000313" key="10">
    <source>
        <dbReference type="EMBL" id="KAL3267300.1"/>
    </source>
</evidence>
<gene>
    <name evidence="10" type="ORF">HHI36_011431</name>
</gene>
<sequence>MNSVSLVVKNVGPKLVPFFKTVAIYFVISPSADNPTIFRTVLKCLPIISLMLFVLLQGMSFEEKFKYSRRILIGLVFCCFGDAFLVWPSYFEVGMMAFALGHMNYILAFGFEPLNLSIGMALLALNVTGIMYFLPDLSGSILPVGVPIYILLLGTMLWRAVAHFNSIKVSKNWNKACAAIGGILFVLSDLVIGLNMFKFKINHAEVIIMSTYYAAQLGISLSVVDSSQHLTVK</sequence>
<accession>A0ABD2MLQ4</accession>
<dbReference type="PANTHER" id="PTHR31885:SF6">
    <property type="entry name" value="GH04784P"/>
    <property type="match status" value="1"/>
</dbReference>